<dbReference type="Gene3D" id="1.10.10.10">
    <property type="entry name" value="Winged helix-like DNA-binding domain superfamily/Winged helix DNA-binding domain"/>
    <property type="match status" value="1"/>
</dbReference>
<reference evidence="8" key="1">
    <citation type="journal article" date="2014" name="Int. J. Syst. Evol. Microbiol.">
        <title>Complete genome sequence of Corynebacterium casei LMG S-19264T (=DSM 44701T), isolated from a smear-ripened cheese.</title>
        <authorList>
            <consortium name="US DOE Joint Genome Institute (JGI-PGF)"/>
            <person name="Walter F."/>
            <person name="Albersmeier A."/>
            <person name="Kalinowski J."/>
            <person name="Ruckert C."/>
        </authorList>
    </citation>
    <scope>NUCLEOTIDE SEQUENCE</scope>
    <source>
        <strain evidence="8">NBRC 110023</strain>
    </source>
</reference>
<comment type="similarity">
    <text evidence="1">Belongs to the sigma-70 factor family. ECF subfamily.</text>
</comment>
<dbReference type="AlphaFoldDB" id="A0AA37SY70"/>
<dbReference type="PANTHER" id="PTHR43133:SF8">
    <property type="entry name" value="RNA POLYMERASE SIGMA FACTOR HI_1459-RELATED"/>
    <property type="match status" value="1"/>
</dbReference>
<dbReference type="InterPro" id="IPR036388">
    <property type="entry name" value="WH-like_DNA-bd_sf"/>
</dbReference>
<keyword evidence="9" id="KW-1185">Reference proteome</keyword>
<keyword evidence="2" id="KW-0805">Transcription regulation</keyword>
<organism evidence="8 9">
    <name type="scientific">Agaribacter marinus</name>
    <dbReference type="NCBI Taxonomy" id="1431249"/>
    <lineage>
        <taxon>Bacteria</taxon>
        <taxon>Pseudomonadati</taxon>
        <taxon>Pseudomonadota</taxon>
        <taxon>Gammaproteobacteria</taxon>
        <taxon>Alteromonadales</taxon>
        <taxon>Alteromonadaceae</taxon>
        <taxon>Agaribacter</taxon>
    </lineage>
</organism>
<evidence type="ECO:0000256" key="1">
    <source>
        <dbReference type="ARBA" id="ARBA00010641"/>
    </source>
</evidence>
<evidence type="ECO:0000256" key="4">
    <source>
        <dbReference type="ARBA" id="ARBA00023125"/>
    </source>
</evidence>
<dbReference type="EMBL" id="BSOT01000007">
    <property type="protein sequence ID" value="GLR72043.1"/>
    <property type="molecule type" value="Genomic_DNA"/>
</dbReference>
<dbReference type="InterPro" id="IPR013324">
    <property type="entry name" value="RNA_pol_sigma_r3/r4-like"/>
</dbReference>
<evidence type="ECO:0000256" key="2">
    <source>
        <dbReference type="ARBA" id="ARBA00023015"/>
    </source>
</evidence>
<feature type="domain" description="RNA polymerase sigma-70 region 2" evidence="6">
    <location>
        <begin position="38"/>
        <end position="103"/>
    </location>
</feature>
<dbReference type="GO" id="GO:0006352">
    <property type="term" value="P:DNA-templated transcription initiation"/>
    <property type="evidence" value="ECO:0007669"/>
    <property type="project" value="InterPro"/>
</dbReference>
<evidence type="ECO:0000259" key="6">
    <source>
        <dbReference type="Pfam" id="PF04542"/>
    </source>
</evidence>
<sequence>MLSILLKQLDNVFTGASDSRNTNEKASVTRHEKIVEHLYKKYADDIFHFALTLTDYATAQDLSHKLWLKLLEHPEKFKQQKNFKAYMFSSVRNSIFDEYKRSNKLSDLTTVNNTEINNDGPIYGEKHPPVHASDLDNKCIADEFNDALTQLPFYQREAFCLQQEGFTVNDISSITNTPPETIKTRLRYAKQRLQHLLEGYHVGE</sequence>
<comment type="caution">
    <text evidence="8">The sequence shown here is derived from an EMBL/GenBank/DDBJ whole genome shotgun (WGS) entry which is preliminary data.</text>
</comment>
<dbReference type="RefSeq" id="WP_284218403.1">
    <property type="nucleotide sequence ID" value="NZ_BSOT01000007.1"/>
</dbReference>
<dbReference type="InterPro" id="IPR007627">
    <property type="entry name" value="RNA_pol_sigma70_r2"/>
</dbReference>
<keyword evidence="4" id="KW-0238">DNA-binding</keyword>
<evidence type="ECO:0000313" key="9">
    <source>
        <dbReference type="Proteomes" id="UP001156601"/>
    </source>
</evidence>
<dbReference type="SUPFAM" id="SSF88946">
    <property type="entry name" value="Sigma2 domain of RNA polymerase sigma factors"/>
    <property type="match status" value="1"/>
</dbReference>
<name>A0AA37SY70_9ALTE</name>
<keyword evidence="3" id="KW-0731">Sigma factor</keyword>
<dbReference type="InterPro" id="IPR013249">
    <property type="entry name" value="RNA_pol_sigma70_r4_t2"/>
</dbReference>
<dbReference type="Proteomes" id="UP001156601">
    <property type="component" value="Unassembled WGS sequence"/>
</dbReference>
<dbReference type="Pfam" id="PF04542">
    <property type="entry name" value="Sigma70_r2"/>
    <property type="match status" value="1"/>
</dbReference>
<evidence type="ECO:0000256" key="5">
    <source>
        <dbReference type="ARBA" id="ARBA00023163"/>
    </source>
</evidence>
<gene>
    <name evidence="8" type="ORF">GCM10007852_29510</name>
</gene>
<accession>A0AA37SY70</accession>
<keyword evidence="5" id="KW-0804">Transcription</keyword>
<evidence type="ECO:0000313" key="8">
    <source>
        <dbReference type="EMBL" id="GLR72043.1"/>
    </source>
</evidence>
<dbReference type="GO" id="GO:0003677">
    <property type="term" value="F:DNA binding"/>
    <property type="evidence" value="ECO:0007669"/>
    <property type="project" value="UniProtKB-KW"/>
</dbReference>
<dbReference type="SUPFAM" id="SSF88659">
    <property type="entry name" value="Sigma3 and sigma4 domains of RNA polymerase sigma factors"/>
    <property type="match status" value="1"/>
</dbReference>
<dbReference type="InterPro" id="IPR013325">
    <property type="entry name" value="RNA_pol_sigma_r2"/>
</dbReference>
<evidence type="ECO:0000256" key="3">
    <source>
        <dbReference type="ARBA" id="ARBA00023082"/>
    </source>
</evidence>
<dbReference type="InterPro" id="IPR039425">
    <property type="entry name" value="RNA_pol_sigma-70-like"/>
</dbReference>
<dbReference type="GO" id="GO:0016987">
    <property type="term" value="F:sigma factor activity"/>
    <property type="evidence" value="ECO:0007669"/>
    <property type="project" value="UniProtKB-KW"/>
</dbReference>
<proteinExistence type="inferred from homology"/>
<dbReference type="PANTHER" id="PTHR43133">
    <property type="entry name" value="RNA POLYMERASE ECF-TYPE SIGMA FACTO"/>
    <property type="match status" value="1"/>
</dbReference>
<reference evidence="8" key="2">
    <citation type="submission" date="2023-01" db="EMBL/GenBank/DDBJ databases">
        <title>Draft genome sequence of Agaribacter marinus strain NBRC 110023.</title>
        <authorList>
            <person name="Sun Q."/>
            <person name="Mori K."/>
        </authorList>
    </citation>
    <scope>NUCLEOTIDE SEQUENCE</scope>
    <source>
        <strain evidence="8">NBRC 110023</strain>
    </source>
</reference>
<evidence type="ECO:0000259" key="7">
    <source>
        <dbReference type="Pfam" id="PF08281"/>
    </source>
</evidence>
<dbReference type="Gene3D" id="1.10.1740.10">
    <property type="match status" value="1"/>
</dbReference>
<protein>
    <submittedName>
        <fullName evidence="8">Uncharacterized protein</fullName>
    </submittedName>
</protein>
<dbReference type="Pfam" id="PF08281">
    <property type="entry name" value="Sigma70_r4_2"/>
    <property type="match status" value="1"/>
</dbReference>
<feature type="domain" description="RNA polymerase sigma factor 70 region 4 type 2" evidence="7">
    <location>
        <begin position="143"/>
        <end position="193"/>
    </location>
</feature>
<dbReference type="InterPro" id="IPR014284">
    <property type="entry name" value="RNA_pol_sigma-70_dom"/>
</dbReference>
<dbReference type="NCBIfam" id="TIGR02937">
    <property type="entry name" value="sigma70-ECF"/>
    <property type="match status" value="1"/>
</dbReference>